<keyword evidence="2" id="KW-1185">Reference proteome</keyword>
<dbReference type="EMBL" id="NBSK02000008">
    <property type="protein sequence ID" value="KAJ0192950.1"/>
    <property type="molecule type" value="Genomic_DNA"/>
</dbReference>
<comment type="caution">
    <text evidence="1">The sequence shown here is derived from an EMBL/GenBank/DDBJ whole genome shotgun (WGS) entry which is preliminary data.</text>
</comment>
<reference evidence="1 2" key="1">
    <citation type="journal article" date="2017" name="Nat. Commun.">
        <title>Genome assembly with in vitro proximity ligation data and whole-genome triplication in lettuce.</title>
        <authorList>
            <person name="Reyes-Chin-Wo S."/>
            <person name="Wang Z."/>
            <person name="Yang X."/>
            <person name="Kozik A."/>
            <person name="Arikit S."/>
            <person name="Song C."/>
            <person name="Xia L."/>
            <person name="Froenicke L."/>
            <person name="Lavelle D.O."/>
            <person name="Truco M.J."/>
            <person name="Xia R."/>
            <person name="Zhu S."/>
            <person name="Xu C."/>
            <person name="Xu H."/>
            <person name="Xu X."/>
            <person name="Cox K."/>
            <person name="Korf I."/>
            <person name="Meyers B.C."/>
            <person name="Michelmore R.W."/>
        </authorList>
    </citation>
    <scope>NUCLEOTIDE SEQUENCE [LARGE SCALE GENOMIC DNA]</scope>
    <source>
        <strain evidence="2">cv. Salinas</strain>
        <tissue evidence="1">Seedlings</tissue>
    </source>
</reference>
<name>A0A9R1USJ7_LACSA</name>
<dbReference type="AlphaFoldDB" id="A0A9R1USJ7"/>
<gene>
    <name evidence="1" type="ORF">LSAT_V11C800439340</name>
</gene>
<sequence>MGIKSESSSLVDDYSNVIGEHVYKSDVPVQFIPFECLIFKSLKLSIHTRFDNNIIKKKHVICNRGGKNKKKSCKTLGTSDVRRKRKSNSRFIGYQAKIIFEYVYGTPNYEVSQFDELDNHPFKKRSDLKKARQMSYSEKEFIVCAST</sequence>
<accession>A0A9R1USJ7</accession>
<dbReference type="Proteomes" id="UP000235145">
    <property type="component" value="Unassembled WGS sequence"/>
</dbReference>
<organism evidence="1 2">
    <name type="scientific">Lactuca sativa</name>
    <name type="common">Garden lettuce</name>
    <dbReference type="NCBI Taxonomy" id="4236"/>
    <lineage>
        <taxon>Eukaryota</taxon>
        <taxon>Viridiplantae</taxon>
        <taxon>Streptophyta</taxon>
        <taxon>Embryophyta</taxon>
        <taxon>Tracheophyta</taxon>
        <taxon>Spermatophyta</taxon>
        <taxon>Magnoliopsida</taxon>
        <taxon>eudicotyledons</taxon>
        <taxon>Gunneridae</taxon>
        <taxon>Pentapetalae</taxon>
        <taxon>asterids</taxon>
        <taxon>campanulids</taxon>
        <taxon>Asterales</taxon>
        <taxon>Asteraceae</taxon>
        <taxon>Cichorioideae</taxon>
        <taxon>Cichorieae</taxon>
        <taxon>Lactucinae</taxon>
        <taxon>Lactuca</taxon>
    </lineage>
</organism>
<protein>
    <submittedName>
        <fullName evidence="1">Uncharacterized protein</fullName>
    </submittedName>
</protein>
<evidence type="ECO:0000313" key="2">
    <source>
        <dbReference type="Proteomes" id="UP000235145"/>
    </source>
</evidence>
<proteinExistence type="predicted"/>
<evidence type="ECO:0000313" key="1">
    <source>
        <dbReference type="EMBL" id="KAJ0192950.1"/>
    </source>
</evidence>